<sequence length="56" mass="5992">MGHPARCRLCTPGFILRLLTQVMQAAIEQDLKLNIEAGGDLLLARTGGAPTSIPDF</sequence>
<proteinExistence type="predicted"/>
<reference evidence="1 2" key="1">
    <citation type="submission" date="2019-07" db="EMBL/GenBank/DDBJ databases">
        <title>Whole genome shotgun sequence of Deinococcus cellulosilyticus NBRC 106333.</title>
        <authorList>
            <person name="Hosoyama A."/>
            <person name="Uohara A."/>
            <person name="Ohji S."/>
            <person name="Ichikawa N."/>
        </authorList>
    </citation>
    <scope>NUCLEOTIDE SEQUENCE [LARGE SCALE GENOMIC DNA]</scope>
    <source>
        <strain evidence="1 2">NBRC 106333</strain>
    </source>
</reference>
<gene>
    <name evidence="1" type="ORF">DC3_12530</name>
</gene>
<dbReference type="Proteomes" id="UP000321306">
    <property type="component" value="Unassembled WGS sequence"/>
</dbReference>
<keyword evidence="2" id="KW-1185">Reference proteome</keyword>
<comment type="caution">
    <text evidence="1">The sequence shown here is derived from an EMBL/GenBank/DDBJ whole genome shotgun (WGS) entry which is preliminary data.</text>
</comment>
<evidence type="ECO:0000313" key="2">
    <source>
        <dbReference type="Proteomes" id="UP000321306"/>
    </source>
</evidence>
<protein>
    <submittedName>
        <fullName evidence="1">Uncharacterized protein</fullName>
    </submittedName>
</protein>
<dbReference type="EMBL" id="BJXB01000004">
    <property type="protein sequence ID" value="GEM45618.1"/>
    <property type="molecule type" value="Genomic_DNA"/>
</dbReference>
<dbReference type="AlphaFoldDB" id="A0A511MZC1"/>
<accession>A0A511MZC1</accession>
<organism evidence="1 2">
    <name type="scientific">Deinococcus cellulosilyticus (strain DSM 18568 / NBRC 106333 / KACC 11606 / 5516J-15)</name>
    <dbReference type="NCBI Taxonomy" id="1223518"/>
    <lineage>
        <taxon>Bacteria</taxon>
        <taxon>Thermotogati</taxon>
        <taxon>Deinococcota</taxon>
        <taxon>Deinococci</taxon>
        <taxon>Deinococcales</taxon>
        <taxon>Deinococcaceae</taxon>
        <taxon>Deinococcus</taxon>
    </lineage>
</organism>
<name>A0A511MZC1_DEIC1</name>
<evidence type="ECO:0000313" key="1">
    <source>
        <dbReference type="EMBL" id="GEM45618.1"/>
    </source>
</evidence>